<protein>
    <submittedName>
        <fullName evidence="1">Uncharacterized protein</fullName>
    </submittedName>
</protein>
<evidence type="ECO:0000313" key="2">
    <source>
        <dbReference type="Proteomes" id="UP001597458"/>
    </source>
</evidence>
<dbReference type="Proteomes" id="UP001597458">
    <property type="component" value="Unassembled WGS sequence"/>
</dbReference>
<accession>A0ABW5PM78</accession>
<gene>
    <name evidence="1" type="ORF">ACFSTF_01910</name>
</gene>
<comment type="caution">
    <text evidence="1">The sequence shown here is derived from an EMBL/GenBank/DDBJ whole genome shotgun (WGS) entry which is preliminary data.</text>
</comment>
<proteinExistence type="predicted"/>
<dbReference type="EMBL" id="JBHUMR010000006">
    <property type="protein sequence ID" value="MFD2616081.1"/>
    <property type="molecule type" value="Genomic_DNA"/>
</dbReference>
<organism evidence="1 2">
    <name type="scientific">Terrilactibacillus laevilacticus</name>
    <dbReference type="NCBI Taxonomy" id="1380157"/>
    <lineage>
        <taxon>Bacteria</taxon>
        <taxon>Bacillati</taxon>
        <taxon>Bacillota</taxon>
        <taxon>Bacilli</taxon>
        <taxon>Bacillales</taxon>
        <taxon>Bacillaceae</taxon>
        <taxon>Terrilactibacillus</taxon>
    </lineage>
</organism>
<evidence type="ECO:0000313" key="1">
    <source>
        <dbReference type="EMBL" id="MFD2616081.1"/>
    </source>
</evidence>
<name>A0ABW5PM78_9BACI</name>
<reference evidence="2" key="1">
    <citation type="journal article" date="2019" name="Int. J. Syst. Evol. Microbiol.">
        <title>The Global Catalogue of Microorganisms (GCM) 10K type strain sequencing project: providing services to taxonomists for standard genome sequencing and annotation.</title>
        <authorList>
            <consortium name="The Broad Institute Genomics Platform"/>
            <consortium name="The Broad Institute Genome Sequencing Center for Infectious Disease"/>
            <person name="Wu L."/>
            <person name="Ma J."/>
        </authorList>
    </citation>
    <scope>NUCLEOTIDE SEQUENCE [LARGE SCALE GENOMIC DNA]</scope>
    <source>
        <strain evidence="2">TISTR 2241</strain>
    </source>
</reference>
<keyword evidence="2" id="KW-1185">Reference proteome</keyword>
<sequence length="47" mass="5690">MLKIVHEEQEGLFRFGRLLVEDEKVIFSMKNTVEHFNAAIRKFDLYF</sequence>